<dbReference type="Pfam" id="PF09107">
    <property type="entry name" value="WHD_3rd_SelB"/>
    <property type="match status" value="1"/>
</dbReference>
<dbReference type="GO" id="GO:0005737">
    <property type="term" value="C:cytoplasm"/>
    <property type="evidence" value="ECO:0007669"/>
    <property type="project" value="UniProtKB-SubCell"/>
</dbReference>
<dbReference type="InterPro" id="IPR015190">
    <property type="entry name" value="Elong_fac_SelB-wing-hlx_typ-2"/>
</dbReference>
<evidence type="ECO:0000256" key="1">
    <source>
        <dbReference type="ARBA" id="ARBA00004496"/>
    </source>
</evidence>
<dbReference type="EMBL" id="JABWRP020000006">
    <property type="protein sequence ID" value="MBV4541353.1"/>
    <property type="molecule type" value="Genomic_DNA"/>
</dbReference>
<dbReference type="InterPro" id="IPR048931">
    <property type="entry name" value="WHD_2nd_SelB_bact"/>
</dbReference>
<dbReference type="SUPFAM" id="SSF52540">
    <property type="entry name" value="P-loop containing nucleoside triphosphate hydrolases"/>
    <property type="match status" value="1"/>
</dbReference>
<dbReference type="InterPro" id="IPR004535">
    <property type="entry name" value="Transl_elong_SelB"/>
</dbReference>
<dbReference type="InterPro" id="IPR009000">
    <property type="entry name" value="Transl_B-barrel_sf"/>
</dbReference>
<protein>
    <submittedName>
        <fullName evidence="7">Selenocysteine-specific translation elongation factor</fullName>
    </submittedName>
</protein>
<dbReference type="GO" id="GO:0001514">
    <property type="term" value="P:selenocysteine incorporation"/>
    <property type="evidence" value="ECO:0007669"/>
    <property type="project" value="InterPro"/>
</dbReference>
<evidence type="ECO:0000313" key="7">
    <source>
        <dbReference type="EMBL" id="MBC3472125.1"/>
    </source>
</evidence>
<organism evidence="7">
    <name type="scientific">Pseudomonas vlassakiae</name>
    <dbReference type="NCBI Taxonomy" id="485888"/>
    <lineage>
        <taxon>Bacteria</taxon>
        <taxon>Pseudomonadati</taxon>
        <taxon>Pseudomonadota</taxon>
        <taxon>Gammaproteobacteria</taxon>
        <taxon>Pseudomonadales</taxon>
        <taxon>Pseudomonadaceae</taxon>
        <taxon>Pseudomonas</taxon>
    </lineage>
</organism>
<dbReference type="SUPFAM" id="SSF46785">
    <property type="entry name" value="Winged helix' DNA-binding domain"/>
    <property type="match status" value="3"/>
</dbReference>
<feature type="domain" description="Tr-type G" evidence="6">
    <location>
        <begin position="1"/>
        <end position="172"/>
    </location>
</feature>
<evidence type="ECO:0000256" key="3">
    <source>
        <dbReference type="ARBA" id="ARBA00022741"/>
    </source>
</evidence>
<dbReference type="InterPro" id="IPR015191">
    <property type="entry name" value="SelB_WHD4"/>
</dbReference>
<dbReference type="InterPro" id="IPR036388">
    <property type="entry name" value="WH-like_DNA-bd_sf"/>
</dbReference>
<dbReference type="PANTHER" id="PTHR43721">
    <property type="entry name" value="ELONGATION FACTOR TU-RELATED"/>
    <property type="match status" value="1"/>
</dbReference>
<dbReference type="AlphaFoldDB" id="A0A923K766"/>
<dbReference type="SUPFAM" id="SSF50447">
    <property type="entry name" value="Translation proteins"/>
    <property type="match status" value="1"/>
</dbReference>
<dbReference type="GO" id="GO:0005525">
    <property type="term" value="F:GTP binding"/>
    <property type="evidence" value="ECO:0007669"/>
    <property type="project" value="UniProtKB-KW"/>
</dbReference>
<dbReference type="GO" id="GO:0003746">
    <property type="term" value="F:translation elongation factor activity"/>
    <property type="evidence" value="ECO:0007669"/>
    <property type="project" value="UniProtKB-KW"/>
</dbReference>
<keyword evidence="9" id="KW-1185">Reference proteome</keyword>
<dbReference type="CDD" id="cd15491">
    <property type="entry name" value="selB_III"/>
    <property type="match status" value="1"/>
</dbReference>
<dbReference type="RefSeq" id="WP_186603352.1">
    <property type="nucleotide sequence ID" value="NZ_JABWRP020000006.1"/>
</dbReference>
<dbReference type="Pfam" id="PF25461">
    <property type="entry name" value="Beta-barrel_SelB"/>
    <property type="match status" value="1"/>
</dbReference>
<keyword evidence="4" id="KW-0648">Protein biosynthesis</keyword>
<keyword evidence="5" id="KW-0342">GTP-binding</keyword>
<dbReference type="InterPro" id="IPR036390">
    <property type="entry name" value="WH_DNA-bd_sf"/>
</dbReference>
<proteinExistence type="predicted"/>
<keyword evidence="3" id="KW-0547">Nucleotide-binding</keyword>
<evidence type="ECO:0000256" key="2">
    <source>
        <dbReference type="ARBA" id="ARBA00022490"/>
    </source>
</evidence>
<dbReference type="Pfam" id="PF21214">
    <property type="entry name" value="WHD_2nd_SelB_bact"/>
    <property type="match status" value="1"/>
</dbReference>
<comment type="caution">
    <text evidence="7">The sequence shown here is derived from an EMBL/GenBank/DDBJ whole genome shotgun (WGS) entry which is preliminary data.</text>
</comment>
<reference evidence="7" key="2">
    <citation type="submission" date="2020-07" db="EMBL/GenBank/DDBJ databases">
        <authorList>
            <person name="Lood C."/>
            <person name="Girard L."/>
        </authorList>
    </citation>
    <scope>NUCLEOTIDE SEQUENCE</scope>
    <source>
        <strain evidence="7">RW4S2</strain>
    </source>
</reference>
<evidence type="ECO:0000313" key="9">
    <source>
        <dbReference type="Proteomes" id="UP000628137"/>
    </source>
</evidence>
<comment type="subcellular location">
    <subcellularLocation>
        <location evidence="1">Cytoplasm</location>
    </subcellularLocation>
</comment>
<dbReference type="Proteomes" id="UP000628137">
    <property type="component" value="Unassembled WGS sequence"/>
</dbReference>
<dbReference type="InterPro" id="IPR027417">
    <property type="entry name" value="P-loop_NTPase"/>
</dbReference>
<dbReference type="EMBL" id="JABWRP010000013">
    <property type="protein sequence ID" value="MBC3472125.1"/>
    <property type="molecule type" value="Genomic_DNA"/>
</dbReference>
<dbReference type="PANTHER" id="PTHR43721:SF9">
    <property type="entry name" value="GTP-BINDING PROTEIN 1"/>
    <property type="match status" value="1"/>
</dbReference>
<dbReference type="PROSITE" id="PS51722">
    <property type="entry name" value="G_TR_2"/>
    <property type="match status" value="1"/>
</dbReference>
<reference evidence="7 9" key="1">
    <citation type="journal article" date="2020" name="Microorganisms">
        <title>Reliable Identification of Environmental Pseudomonas Isolates Using the rpoD Gene.</title>
        <authorList>
            <consortium name="The Broad Institute Genome Sequencing Platform"/>
            <person name="Girard L."/>
            <person name="Lood C."/>
            <person name="Rokni-Zadeh H."/>
            <person name="van Noort V."/>
            <person name="Lavigne R."/>
            <person name="De Mot R."/>
        </authorList>
    </citation>
    <scope>NUCLEOTIDE SEQUENCE</scope>
    <source>
        <strain evidence="7 9">RW4S2</strain>
    </source>
</reference>
<evidence type="ECO:0000256" key="5">
    <source>
        <dbReference type="ARBA" id="ARBA00023134"/>
    </source>
</evidence>
<dbReference type="CDD" id="cd04171">
    <property type="entry name" value="SelB"/>
    <property type="match status" value="1"/>
</dbReference>
<dbReference type="InterPro" id="IPR050055">
    <property type="entry name" value="EF-Tu_GTPase"/>
</dbReference>
<dbReference type="Gene3D" id="1.10.10.10">
    <property type="entry name" value="Winged helix-like DNA-binding domain superfamily/Winged helix DNA-binding domain"/>
    <property type="match status" value="3"/>
</dbReference>
<evidence type="ECO:0000259" key="6">
    <source>
        <dbReference type="PROSITE" id="PS51722"/>
    </source>
</evidence>
<dbReference type="GO" id="GO:0003723">
    <property type="term" value="F:RNA binding"/>
    <property type="evidence" value="ECO:0007669"/>
    <property type="project" value="InterPro"/>
</dbReference>
<gene>
    <name evidence="7" type="primary">selB</name>
    <name evidence="8" type="ORF">HU738_009850</name>
    <name evidence="7" type="ORF">HU738_16325</name>
</gene>
<dbReference type="InterPro" id="IPR057335">
    <property type="entry name" value="Beta-barrel_SelB"/>
</dbReference>
<evidence type="ECO:0000313" key="8">
    <source>
        <dbReference type="EMBL" id="MBV4541353.1"/>
    </source>
</evidence>
<sequence>MIVGTAGHIDHGKTALLQALTGQAGDQRQEERARGMTIDLGYRYAALAEGAALTGFIDVPGHERFIHNMLAGAHGIDLVLLVVAADDGVMPQTREHLAIIELLGIPQALVVISKCDRVEPARLAEVQAQVRELLAAGPYAKARQFPVSSITGQGIEVLRRALLEAEVRVRQRSARGGFRLAVDRAFAVTGAGVVVTGTALAGRVSAGDTLLLGKAGKPVRVRGLHAQNQVALVAEAGQRVALNISAERLAVEHVHRGDWLVPEWLHAPSVRVDIELCLLPGETRLFEHFSAVHVHLGTQDVTARVALLEGETLAAGQRMFAQLLLNAPLQAVHGDRLVLRDQRAQRTLGGGKVLDPFAPSRQRRSEQRLSQLQVLRDADGLEEALPALLASALGGLDPQRLERQFNRQRDTWLLPNDVLVVATRQGPLLFAQGQWQALRQQVLEQLARFHEQEPDQLGPDRDRLRRFAALPLERPAFVSLLDELLNDEMIASSGPWLHLPDHKVQLSAVDSALWERLQPKLLAGEYDPPWVRTLATEEQCAEADVRLLLRKLARLGLVHQVVRDLFYPEVTLRRMAELLLRQANDTPVVQVAAFRDMLGIGRKRSVQILEYFDRIGLTRRVADQRYIRADSALAQQQARH</sequence>
<dbReference type="InterPro" id="IPR005225">
    <property type="entry name" value="Small_GTP-bd"/>
</dbReference>
<dbReference type="SUPFAM" id="SSF50465">
    <property type="entry name" value="EF-Tu/eEF-1alpha/eIF2-gamma C-terminal domain"/>
    <property type="match status" value="1"/>
</dbReference>
<dbReference type="InterPro" id="IPR000795">
    <property type="entry name" value="T_Tr_GTP-bd_dom"/>
</dbReference>
<evidence type="ECO:0000256" key="4">
    <source>
        <dbReference type="ARBA" id="ARBA00022917"/>
    </source>
</evidence>
<name>A0A923K766_9PSED</name>
<keyword evidence="7" id="KW-0251">Elongation factor</keyword>
<dbReference type="Gene3D" id="3.40.50.300">
    <property type="entry name" value="P-loop containing nucleotide triphosphate hydrolases"/>
    <property type="match status" value="1"/>
</dbReference>
<reference evidence="8" key="3">
    <citation type="submission" date="2021-06" db="EMBL/GenBank/DDBJ databases">
        <title>Updating the genus Pseudomonas: Description of 43 new species and partition of the Pseudomonas putida group.</title>
        <authorList>
            <person name="Girard L."/>
            <person name="Lood C."/>
            <person name="Vandamme P."/>
            <person name="Rokni-Zadeh H."/>
            <person name="Van Noort V."/>
            <person name="Hofte M."/>
            <person name="Lavigne R."/>
            <person name="De Mot R."/>
        </authorList>
    </citation>
    <scope>NUCLEOTIDE SEQUENCE</scope>
    <source>
        <strain evidence="8">RW4S2</strain>
    </source>
</reference>
<dbReference type="GO" id="GO:0003924">
    <property type="term" value="F:GTPase activity"/>
    <property type="evidence" value="ECO:0007669"/>
    <property type="project" value="InterPro"/>
</dbReference>
<dbReference type="Pfam" id="PF00009">
    <property type="entry name" value="GTP_EFTU"/>
    <property type="match status" value="1"/>
</dbReference>
<dbReference type="NCBIfam" id="TIGR00231">
    <property type="entry name" value="small_GTP"/>
    <property type="match status" value="1"/>
</dbReference>
<dbReference type="Gene3D" id="2.40.30.10">
    <property type="entry name" value="Translation factors"/>
    <property type="match status" value="1"/>
</dbReference>
<accession>A0A923K766</accession>
<dbReference type="InterPro" id="IPR009001">
    <property type="entry name" value="Transl_elong_EF1A/Init_IF2_C"/>
</dbReference>
<dbReference type="Pfam" id="PF09106">
    <property type="entry name" value="WHD_2nd_SelB"/>
    <property type="match status" value="1"/>
</dbReference>
<dbReference type="NCBIfam" id="TIGR00475">
    <property type="entry name" value="selB"/>
    <property type="match status" value="1"/>
</dbReference>
<dbReference type="PRINTS" id="PR00315">
    <property type="entry name" value="ELONGATNFCT"/>
</dbReference>
<keyword evidence="2" id="KW-0963">Cytoplasm</keyword>